<comment type="caution">
    <text evidence="1">The sequence shown here is derived from an EMBL/GenBank/DDBJ whole genome shotgun (WGS) entry which is preliminary data.</text>
</comment>
<dbReference type="Proteomes" id="UP000607653">
    <property type="component" value="Unassembled WGS sequence"/>
</dbReference>
<dbReference type="AlphaFoldDB" id="A0A822YEH8"/>
<dbReference type="PANTHER" id="PTHR33985">
    <property type="entry name" value="OS02G0491300 PROTEIN-RELATED"/>
    <property type="match status" value="1"/>
</dbReference>
<evidence type="ECO:0000313" key="1">
    <source>
        <dbReference type="EMBL" id="DAD29659.1"/>
    </source>
</evidence>
<organism evidence="1 2">
    <name type="scientific">Nelumbo nucifera</name>
    <name type="common">Sacred lotus</name>
    <dbReference type="NCBI Taxonomy" id="4432"/>
    <lineage>
        <taxon>Eukaryota</taxon>
        <taxon>Viridiplantae</taxon>
        <taxon>Streptophyta</taxon>
        <taxon>Embryophyta</taxon>
        <taxon>Tracheophyta</taxon>
        <taxon>Spermatophyta</taxon>
        <taxon>Magnoliopsida</taxon>
        <taxon>Proteales</taxon>
        <taxon>Nelumbonaceae</taxon>
        <taxon>Nelumbo</taxon>
    </lineage>
</organism>
<protein>
    <submittedName>
        <fullName evidence="1">Uncharacterized protein</fullName>
    </submittedName>
</protein>
<accession>A0A822YEH8</accession>
<name>A0A822YEH8_NELNU</name>
<proteinExistence type="predicted"/>
<sequence length="98" mass="10636">MRKLAFGTKIETMSSGHCIAVTSAGNNAKIFVGGVEITQSDIFNNGIIVVHSLNGFVAPLSPFSCNVERMTSLSFRIQNTRIDIDTRGRESACRKAMV</sequence>
<dbReference type="EMBL" id="DUZY01000002">
    <property type="protein sequence ID" value="DAD29659.1"/>
    <property type="molecule type" value="Genomic_DNA"/>
</dbReference>
<evidence type="ECO:0000313" key="2">
    <source>
        <dbReference type="Proteomes" id="UP000607653"/>
    </source>
</evidence>
<keyword evidence="2" id="KW-1185">Reference proteome</keyword>
<gene>
    <name evidence="1" type="ORF">HUJ06_031127</name>
</gene>
<dbReference type="PANTHER" id="PTHR33985:SF2">
    <property type="entry name" value="EXPRESSED PROTEIN"/>
    <property type="match status" value="1"/>
</dbReference>
<dbReference type="InterPro" id="IPR052806">
    <property type="entry name" value="Fasciclin-like_AGP"/>
</dbReference>
<reference evidence="1 2" key="1">
    <citation type="journal article" date="2020" name="Mol. Biol. Evol.">
        <title>Distinct Expression and Methylation Patterns for Genes with Different Fates following a Single Whole-Genome Duplication in Flowering Plants.</title>
        <authorList>
            <person name="Shi T."/>
            <person name="Rahmani R.S."/>
            <person name="Gugger P.F."/>
            <person name="Wang M."/>
            <person name="Li H."/>
            <person name="Zhang Y."/>
            <person name="Li Z."/>
            <person name="Wang Q."/>
            <person name="Van de Peer Y."/>
            <person name="Marchal K."/>
            <person name="Chen J."/>
        </authorList>
    </citation>
    <scope>NUCLEOTIDE SEQUENCE [LARGE SCALE GENOMIC DNA]</scope>
    <source>
        <tissue evidence="1">Leaf</tissue>
    </source>
</reference>